<keyword evidence="3" id="KW-1185">Reference proteome</keyword>
<proteinExistence type="predicted"/>
<protein>
    <recommendedName>
        <fullName evidence="4">DUF4292 domain-containing protein</fullName>
    </recommendedName>
</protein>
<dbReference type="InterPro" id="IPR025634">
    <property type="entry name" value="DUF4292"/>
</dbReference>
<evidence type="ECO:0000313" key="2">
    <source>
        <dbReference type="EMBL" id="GGC65369.1"/>
    </source>
</evidence>
<organism evidence="2 3">
    <name type="scientific">Pedobacter quisquiliarum</name>
    <dbReference type="NCBI Taxonomy" id="1834438"/>
    <lineage>
        <taxon>Bacteria</taxon>
        <taxon>Pseudomonadati</taxon>
        <taxon>Bacteroidota</taxon>
        <taxon>Sphingobacteriia</taxon>
        <taxon>Sphingobacteriales</taxon>
        <taxon>Sphingobacteriaceae</taxon>
        <taxon>Pedobacter</taxon>
    </lineage>
</organism>
<gene>
    <name evidence="2" type="ORF">GCM10011387_18770</name>
</gene>
<sequence length="264" mass="29592">MKGTFVKAMVMLSLVSVAMACKSKKAVVATTPVVKAAPIVSDKKEANVKLLRSKNINFNTLSMKGKANLRLPGNENTVTVNVRMQRDQKIWMSITALLGIEVARAVITPDSIMVLNKLQNTYVRQPFSYIYRYTSRQVTFKMLQDVLTGNTINTLFNPTSILEQNEQGLWNLKGNEGTLGFNLNFNALQKPGQLNLNDSKAAQALKVNYGHYQKVNEFMMPAQIAINSMSGNKRVDIDFDFSKIESNVQVDFPFKVPKSYELIN</sequence>
<keyword evidence="1" id="KW-0732">Signal</keyword>
<evidence type="ECO:0000313" key="3">
    <source>
        <dbReference type="Proteomes" id="UP000651668"/>
    </source>
</evidence>
<comment type="caution">
    <text evidence="2">The sequence shown here is derived from an EMBL/GenBank/DDBJ whole genome shotgun (WGS) entry which is preliminary data.</text>
</comment>
<feature type="signal peptide" evidence="1">
    <location>
        <begin position="1"/>
        <end position="20"/>
    </location>
</feature>
<feature type="chain" id="PRO_5037572721" description="DUF4292 domain-containing protein" evidence="1">
    <location>
        <begin position="21"/>
        <end position="264"/>
    </location>
</feature>
<dbReference type="AlphaFoldDB" id="A0A916UA39"/>
<dbReference type="Proteomes" id="UP000651668">
    <property type="component" value="Unassembled WGS sequence"/>
</dbReference>
<dbReference type="EMBL" id="BMIL01000005">
    <property type="protein sequence ID" value="GGC65369.1"/>
    <property type="molecule type" value="Genomic_DNA"/>
</dbReference>
<evidence type="ECO:0008006" key="4">
    <source>
        <dbReference type="Google" id="ProtNLM"/>
    </source>
</evidence>
<dbReference type="Gene3D" id="2.50.20.10">
    <property type="entry name" value="Lipoprotein localisation LolA/LolB/LppX"/>
    <property type="match status" value="1"/>
</dbReference>
<dbReference type="PROSITE" id="PS51257">
    <property type="entry name" value="PROKAR_LIPOPROTEIN"/>
    <property type="match status" value="1"/>
</dbReference>
<name>A0A916UA39_9SPHI</name>
<dbReference type="Pfam" id="PF14125">
    <property type="entry name" value="DUF4292"/>
    <property type="match status" value="1"/>
</dbReference>
<evidence type="ECO:0000256" key="1">
    <source>
        <dbReference type="SAM" id="SignalP"/>
    </source>
</evidence>
<accession>A0A916UA39</accession>
<reference evidence="2" key="1">
    <citation type="journal article" date="2014" name="Int. J. Syst. Evol. Microbiol.">
        <title>Complete genome sequence of Corynebacterium casei LMG S-19264T (=DSM 44701T), isolated from a smear-ripened cheese.</title>
        <authorList>
            <consortium name="US DOE Joint Genome Institute (JGI-PGF)"/>
            <person name="Walter F."/>
            <person name="Albersmeier A."/>
            <person name="Kalinowski J."/>
            <person name="Ruckert C."/>
        </authorList>
    </citation>
    <scope>NUCLEOTIDE SEQUENCE</scope>
    <source>
        <strain evidence="2">CGMCC 1.15343</strain>
    </source>
</reference>
<reference evidence="2" key="2">
    <citation type="submission" date="2020-09" db="EMBL/GenBank/DDBJ databases">
        <authorList>
            <person name="Sun Q."/>
            <person name="Zhou Y."/>
        </authorList>
    </citation>
    <scope>NUCLEOTIDE SEQUENCE</scope>
    <source>
        <strain evidence="2">CGMCC 1.15343</strain>
    </source>
</reference>